<feature type="repeat" description="CHCR" evidence="3">
    <location>
        <begin position="946"/>
        <end position="1110"/>
    </location>
</feature>
<evidence type="ECO:0000259" key="5">
    <source>
        <dbReference type="Pfam" id="PF23411"/>
    </source>
</evidence>
<sequence length="1315" mass="144409">MATEPHDDTPEESPRSPTRPTPSSPPITPSRTTTGGSKPIESSKKEVSETPRNHAPEDEDVSLEGEDEDDDSAEENDSADEEPRLKYHRLTGKLSSVYRNGDATSSFLVGGDKMIIGTHNGNIAILSMPTFQPLKIYNAHSASVTAVSVSPFPLPFSSLKTDFPRPLPNSDAPTSSPARENPDSKPAPSPATPRQNPIPASPSNAIYIATSSIDGHVCVANLVDYKDVTIRNFSRPVSAVALSQDYKNDRSYLSGGLAGNLILTVGGRSGVSAKANTNLASSAASGWLNSIGLGTNTGSDRIIHSGEGPISVIKWSHTGKFVVWVNEQGVKIMRTNSHLESGDSELAWNRIGHIDRPNRAKWEDMAGVWKARAEWIDDQSLETGDDEPSVTNGGHPETPARNALSALHSARQTPVVNKKKRSEKLVIGWGDTVWVVQVKAEHNAGRDNSKRTSGSASILHHLLFDDCIVSGVSLYTPSLLAVLAYRTRDDEDKPLPVMVQTTPRRGVHHRQTGLSPELRLIDVNSKEEVDVDTLTMSRYESLSAADYHLGTLFVPTVPIASTVQRSALEAFSGGLWDASISATRIFSSAASIRSGTGSGDNAFASPATRQGSLSKVPGASPSRNPSLEAVPLSATSGLKLFVQSPYDCVLALKRDLADHLQWLLEHEEYKEAWELVKDHPEVIATSSDDFSIEDGNGSASPLKRQSLVDFFADDSASQTTLSATKNQKRATENEARRIGDLWIQQLVAADDWANAGQTAGKVLGASPRWEHWVWKFAQAGRFNEITPYIPNKPTTPRIPSIVYERLLGHYIIRDRIRFKDLIDSWEPELFNIGHVTAAIEKRLGDGDASEDSIQDGVQGRDWRILLDALAKLYIADGRPKEALRCYIKLQNADAAMDLISEYHLVESIAEDVVGFLMLRVSRDQLVSANLAELEENITEAVRMLVEESIKGAIEPDKVVKQIQAKGNQYRPFLFFFFRALWKGHGTIDTKSHRFSSQRFQSEGRMAVEDFGDLAVALFADYDRTNLMDFLRQSRSYSYEQATALCEQKQYFPELVYLLSQTGQTKRALGLIISSLGDVRFAIEFAKEQEDAELWDDLLEFSMDKPGFIKGLLEEVGTAIDPIKLVRRIPEGLEIEGLRDGIRRMVREYEIQGSISEGVARVLRGEVAGGMEALRNGRQRGVKFDVLGEKEVATTDAKTTKGDQEIVTAKEEEQPSHRPPEPGHCVRCRKAFMVDDKDILIGFACGHIYHLSCIITTLDDELAIATAQSLQKQLVVSSADEEIGVTRSVGAKVAHAQMIKTIASKGCPHCRRVAVE</sequence>
<dbReference type="InterPro" id="IPR045111">
    <property type="entry name" value="Vps41/Vps8"/>
</dbReference>
<keyword evidence="2" id="KW-0653">Protein transport</keyword>
<feature type="region of interest" description="Disordered" evidence="4">
    <location>
        <begin position="1"/>
        <end position="86"/>
    </location>
</feature>
<dbReference type="Pfam" id="PF23411">
    <property type="entry name" value="Beta-prop_Vps41"/>
    <property type="match status" value="2"/>
</dbReference>
<keyword evidence="7" id="KW-1185">Reference proteome</keyword>
<dbReference type="InterPro" id="IPR015943">
    <property type="entry name" value="WD40/YVTN_repeat-like_dom_sf"/>
</dbReference>
<dbReference type="GO" id="GO:0009267">
    <property type="term" value="P:cellular response to starvation"/>
    <property type="evidence" value="ECO:0007669"/>
    <property type="project" value="TreeGrafter"/>
</dbReference>
<dbReference type="PANTHER" id="PTHR12616">
    <property type="entry name" value="VACUOLAR PROTEIN SORTING VPS41"/>
    <property type="match status" value="1"/>
</dbReference>
<dbReference type="InterPro" id="IPR057780">
    <property type="entry name" value="Beta-prop_Vps41"/>
</dbReference>
<evidence type="ECO:0000256" key="2">
    <source>
        <dbReference type="ARBA" id="ARBA00022927"/>
    </source>
</evidence>
<feature type="compositionally biased region" description="Basic and acidic residues" evidence="4">
    <location>
        <begin position="41"/>
        <end position="56"/>
    </location>
</feature>
<organism evidence="6 7">
    <name type="scientific">Microthyrium microscopicum</name>
    <dbReference type="NCBI Taxonomy" id="703497"/>
    <lineage>
        <taxon>Eukaryota</taxon>
        <taxon>Fungi</taxon>
        <taxon>Dikarya</taxon>
        <taxon>Ascomycota</taxon>
        <taxon>Pezizomycotina</taxon>
        <taxon>Dothideomycetes</taxon>
        <taxon>Dothideomycetes incertae sedis</taxon>
        <taxon>Microthyriales</taxon>
        <taxon>Microthyriaceae</taxon>
        <taxon>Microthyrium</taxon>
    </lineage>
</organism>
<proteinExistence type="predicted"/>
<feature type="compositionally biased region" description="Acidic residues" evidence="4">
    <location>
        <begin position="378"/>
        <end position="388"/>
    </location>
</feature>
<dbReference type="GO" id="GO:0030897">
    <property type="term" value="C:HOPS complex"/>
    <property type="evidence" value="ECO:0007669"/>
    <property type="project" value="TreeGrafter"/>
</dbReference>
<dbReference type="InterPro" id="IPR000547">
    <property type="entry name" value="Clathrin_H-chain/VPS_repeat"/>
</dbReference>
<feature type="compositionally biased region" description="Pro residues" evidence="4">
    <location>
        <begin position="17"/>
        <end position="28"/>
    </location>
</feature>
<dbReference type="GO" id="GO:0005770">
    <property type="term" value="C:late endosome"/>
    <property type="evidence" value="ECO:0007669"/>
    <property type="project" value="TreeGrafter"/>
</dbReference>
<evidence type="ECO:0000313" key="7">
    <source>
        <dbReference type="Proteomes" id="UP000799302"/>
    </source>
</evidence>
<keyword evidence="1" id="KW-0813">Transport</keyword>
<evidence type="ECO:0000256" key="1">
    <source>
        <dbReference type="ARBA" id="ARBA00022448"/>
    </source>
</evidence>
<evidence type="ECO:0000256" key="4">
    <source>
        <dbReference type="SAM" id="MobiDB-lite"/>
    </source>
</evidence>
<reference evidence="6" key="1">
    <citation type="journal article" date="2020" name="Stud. Mycol.">
        <title>101 Dothideomycetes genomes: a test case for predicting lifestyles and emergence of pathogens.</title>
        <authorList>
            <person name="Haridas S."/>
            <person name="Albert R."/>
            <person name="Binder M."/>
            <person name="Bloem J."/>
            <person name="Labutti K."/>
            <person name="Salamov A."/>
            <person name="Andreopoulos B."/>
            <person name="Baker S."/>
            <person name="Barry K."/>
            <person name="Bills G."/>
            <person name="Bluhm B."/>
            <person name="Cannon C."/>
            <person name="Castanera R."/>
            <person name="Culley D."/>
            <person name="Daum C."/>
            <person name="Ezra D."/>
            <person name="Gonzalez J."/>
            <person name="Henrissat B."/>
            <person name="Kuo A."/>
            <person name="Liang C."/>
            <person name="Lipzen A."/>
            <person name="Lutzoni F."/>
            <person name="Magnuson J."/>
            <person name="Mondo S."/>
            <person name="Nolan M."/>
            <person name="Ohm R."/>
            <person name="Pangilinan J."/>
            <person name="Park H.-J."/>
            <person name="Ramirez L."/>
            <person name="Alfaro M."/>
            <person name="Sun H."/>
            <person name="Tritt A."/>
            <person name="Yoshinaga Y."/>
            <person name="Zwiers L.-H."/>
            <person name="Turgeon B."/>
            <person name="Goodwin S."/>
            <person name="Spatafora J."/>
            <person name="Crous P."/>
            <person name="Grigoriev I."/>
        </authorList>
    </citation>
    <scope>NUCLEOTIDE SEQUENCE</scope>
    <source>
        <strain evidence="6">CBS 115976</strain>
    </source>
</reference>
<accession>A0A6A6TVY6</accession>
<dbReference type="OrthoDB" id="244107at2759"/>
<dbReference type="SUPFAM" id="SSF50978">
    <property type="entry name" value="WD40 repeat-like"/>
    <property type="match status" value="1"/>
</dbReference>
<feature type="domain" description="Vps41 beta-propeller" evidence="5">
    <location>
        <begin position="205"/>
        <end position="338"/>
    </location>
</feature>
<evidence type="ECO:0000313" key="6">
    <source>
        <dbReference type="EMBL" id="KAF2664219.1"/>
    </source>
</evidence>
<feature type="compositionally biased region" description="Acidic residues" evidence="4">
    <location>
        <begin position="57"/>
        <end position="80"/>
    </location>
</feature>
<dbReference type="Proteomes" id="UP000799302">
    <property type="component" value="Unassembled WGS sequence"/>
</dbReference>
<dbReference type="Pfam" id="PF23556">
    <property type="entry name" value="TPR_Vps41"/>
    <property type="match status" value="1"/>
</dbReference>
<dbReference type="GO" id="GO:0016236">
    <property type="term" value="P:macroautophagy"/>
    <property type="evidence" value="ECO:0007669"/>
    <property type="project" value="TreeGrafter"/>
</dbReference>
<feature type="region of interest" description="Disordered" evidence="4">
    <location>
        <begin position="160"/>
        <end position="200"/>
    </location>
</feature>
<dbReference type="EMBL" id="MU004243">
    <property type="protein sequence ID" value="KAF2664219.1"/>
    <property type="molecule type" value="Genomic_DNA"/>
</dbReference>
<dbReference type="InterPro" id="IPR011990">
    <property type="entry name" value="TPR-like_helical_dom_sf"/>
</dbReference>
<dbReference type="GO" id="GO:0006623">
    <property type="term" value="P:protein targeting to vacuole"/>
    <property type="evidence" value="ECO:0007669"/>
    <property type="project" value="InterPro"/>
</dbReference>
<dbReference type="InterPro" id="IPR036322">
    <property type="entry name" value="WD40_repeat_dom_sf"/>
</dbReference>
<dbReference type="SMART" id="SM00299">
    <property type="entry name" value="CLH"/>
    <property type="match status" value="1"/>
</dbReference>
<dbReference type="GO" id="GO:0034058">
    <property type="term" value="P:endosomal vesicle fusion"/>
    <property type="evidence" value="ECO:0007669"/>
    <property type="project" value="TreeGrafter"/>
</dbReference>
<dbReference type="Gene3D" id="1.25.40.10">
    <property type="entry name" value="Tetratricopeptide repeat domain"/>
    <property type="match status" value="1"/>
</dbReference>
<feature type="region of interest" description="Disordered" evidence="4">
    <location>
        <begin position="597"/>
        <end position="628"/>
    </location>
</feature>
<dbReference type="CDD" id="cd16448">
    <property type="entry name" value="RING-H2"/>
    <property type="match status" value="1"/>
</dbReference>
<feature type="compositionally biased region" description="Basic and acidic residues" evidence="4">
    <location>
        <begin position="1"/>
        <end position="14"/>
    </location>
</feature>
<feature type="domain" description="Vps41 beta-propeller" evidence="5">
    <location>
        <begin position="421"/>
        <end position="551"/>
    </location>
</feature>
<protein>
    <recommendedName>
        <fullName evidence="5">Vps41 beta-propeller domain-containing protein</fullName>
    </recommendedName>
</protein>
<dbReference type="Gene3D" id="2.130.10.10">
    <property type="entry name" value="YVTN repeat-like/Quinoprotein amine dehydrogenase"/>
    <property type="match status" value="1"/>
</dbReference>
<feature type="region of interest" description="Disordered" evidence="4">
    <location>
        <begin position="378"/>
        <end position="401"/>
    </location>
</feature>
<dbReference type="PROSITE" id="PS50236">
    <property type="entry name" value="CHCR"/>
    <property type="match status" value="1"/>
</dbReference>
<name>A0A6A6TVY6_9PEZI</name>
<gene>
    <name evidence="6" type="ORF">BT63DRAFT_379220</name>
</gene>
<evidence type="ECO:0000256" key="3">
    <source>
        <dbReference type="PROSITE-ProRule" id="PRU01006"/>
    </source>
</evidence>
<dbReference type="PANTHER" id="PTHR12616:SF1">
    <property type="entry name" value="VACUOLAR PROTEIN SORTING-ASSOCIATED PROTEIN 41 HOMOLOG"/>
    <property type="match status" value="1"/>
</dbReference>